<dbReference type="GO" id="GO:0005509">
    <property type="term" value="F:calcium ion binding"/>
    <property type="evidence" value="ECO:0007669"/>
    <property type="project" value="InterPro"/>
</dbReference>
<gene>
    <name evidence="3" type="ORF">OMM_13243</name>
</gene>
<evidence type="ECO:0000259" key="2">
    <source>
        <dbReference type="PROSITE" id="PS50268"/>
    </source>
</evidence>
<comment type="caution">
    <text evidence="3">The sequence shown here is derived from an EMBL/GenBank/DDBJ whole genome shotgun (WGS) entry which is preliminary data.</text>
</comment>
<organism evidence="3 4">
    <name type="scientific">Candidatus Magnetoglobus multicellularis str. Araruama</name>
    <dbReference type="NCBI Taxonomy" id="890399"/>
    <lineage>
        <taxon>Bacteria</taxon>
        <taxon>Pseudomonadati</taxon>
        <taxon>Thermodesulfobacteriota</taxon>
        <taxon>Desulfobacteria</taxon>
        <taxon>Desulfobacterales</taxon>
        <taxon>Desulfobacteraceae</taxon>
        <taxon>Candidatus Magnetoglobus</taxon>
    </lineage>
</organism>
<dbReference type="Gene3D" id="2.60.40.10">
    <property type="entry name" value="Immunoglobulins"/>
    <property type="match status" value="3"/>
</dbReference>
<name>A0A1V1NU50_9BACT</name>
<feature type="region of interest" description="Disordered" evidence="1">
    <location>
        <begin position="395"/>
        <end position="420"/>
    </location>
</feature>
<evidence type="ECO:0000313" key="4">
    <source>
        <dbReference type="Proteomes" id="UP000189670"/>
    </source>
</evidence>
<evidence type="ECO:0000313" key="3">
    <source>
        <dbReference type="EMBL" id="ETR66109.1"/>
    </source>
</evidence>
<proteinExistence type="predicted"/>
<evidence type="ECO:0000256" key="1">
    <source>
        <dbReference type="SAM" id="MobiDB-lite"/>
    </source>
</evidence>
<reference evidence="4" key="1">
    <citation type="submission" date="2012-11" db="EMBL/GenBank/DDBJ databases">
        <authorList>
            <person name="Lucero-Rivera Y.E."/>
            <person name="Tovar-Ramirez D."/>
        </authorList>
    </citation>
    <scope>NUCLEOTIDE SEQUENCE [LARGE SCALE GENOMIC DNA]</scope>
    <source>
        <strain evidence="4">Araruama</strain>
    </source>
</reference>
<feature type="non-terminal residue" evidence="3">
    <location>
        <position position="420"/>
    </location>
</feature>
<accession>A0A1V1NU50</accession>
<protein>
    <recommendedName>
        <fullName evidence="2">Cadherin domain-containing protein</fullName>
    </recommendedName>
</protein>
<sequence>MNLSDTTNSEVQVVLAPGVPRNLSLTIQPIASKNGATTISLTVTDANGLSSVTAFILTVTPEADAPTISTLNSDSMDEDESKTYTFTVSDADGGELTVTCSSSSVTLVSASGLDLKGSEASEVTVMTAQGVEKELTLVIRPENDQHGLTTISLTVTDAGGLSNVVSFDLTVNPTNDNPQISDLTNDSINEDQEKSYSFTVSDVDGDNLTVVCSSSALTLVSVSSLNLSGTHLDEANLTVQSNESRDLTLTITPINNQSGTTTISLTVTDADGLTDVTTWVLTVVSSNDSPTISTIQNISTPEETAITPTAFTVADVDGDMLTITVTSSDNTLVPSDSASITLANEITESAYTLTSSPGTITLTILPALNQVGSAQVTVTVSDGTAVTETSFTLTVSPENDPPLISNIEDQPTDEDNTISA</sequence>
<dbReference type="EMBL" id="ATBP01002228">
    <property type="protein sequence ID" value="ETR66109.1"/>
    <property type="molecule type" value="Genomic_DNA"/>
</dbReference>
<dbReference type="GO" id="GO:0016020">
    <property type="term" value="C:membrane"/>
    <property type="evidence" value="ECO:0007669"/>
    <property type="project" value="InterPro"/>
</dbReference>
<feature type="domain" description="Cadherin" evidence="2">
    <location>
        <begin position="51"/>
        <end position="180"/>
    </location>
</feature>
<dbReference type="Proteomes" id="UP000189670">
    <property type="component" value="Unassembled WGS sequence"/>
</dbReference>
<dbReference type="AlphaFoldDB" id="A0A1V1NU50"/>
<feature type="compositionally biased region" description="Acidic residues" evidence="1">
    <location>
        <begin position="410"/>
        <end position="420"/>
    </location>
</feature>
<dbReference type="GO" id="GO:0007156">
    <property type="term" value="P:homophilic cell adhesion via plasma membrane adhesion molecules"/>
    <property type="evidence" value="ECO:0007669"/>
    <property type="project" value="InterPro"/>
</dbReference>
<dbReference type="PROSITE" id="PS50268">
    <property type="entry name" value="CADHERIN_2"/>
    <property type="match status" value="1"/>
</dbReference>
<dbReference type="InterPro" id="IPR002126">
    <property type="entry name" value="Cadherin-like_dom"/>
</dbReference>
<dbReference type="Pfam" id="PF17963">
    <property type="entry name" value="Big_9"/>
    <property type="match status" value="1"/>
</dbReference>
<dbReference type="InterPro" id="IPR013783">
    <property type="entry name" value="Ig-like_fold"/>
</dbReference>